<dbReference type="InterPro" id="IPR003661">
    <property type="entry name" value="HisK_dim/P_dom"/>
</dbReference>
<keyword evidence="10" id="KW-0812">Transmembrane</keyword>
<dbReference type="PRINTS" id="PR00344">
    <property type="entry name" value="BCTRLSENSOR"/>
</dbReference>
<evidence type="ECO:0000256" key="3">
    <source>
        <dbReference type="ARBA" id="ARBA00012438"/>
    </source>
</evidence>
<dbReference type="Pfam" id="PF02518">
    <property type="entry name" value="HATPase_c"/>
    <property type="match status" value="1"/>
</dbReference>
<reference evidence="12 13" key="1">
    <citation type="submission" date="2018-11" db="EMBL/GenBank/DDBJ databases">
        <title>Genome squencing of methanotrophic bacteria isolated from alkaline groundwater in Korea.</title>
        <authorList>
            <person name="Nguyen L.N."/>
        </authorList>
    </citation>
    <scope>NUCLEOTIDE SEQUENCE [LARGE SCALE GENOMIC DNA]</scope>
    <source>
        <strain evidence="12 13">GW6</strain>
    </source>
</reference>
<evidence type="ECO:0000256" key="10">
    <source>
        <dbReference type="SAM" id="Phobius"/>
    </source>
</evidence>
<dbReference type="SUPFAM" id="SSF47384">
    <property type="entry name" value="Homodimeric domain of signal transducing histidine kinase"/>
    <property type="match status" value="1"/>
</dbReference>
<keyword evidence="7" id="KW-0547">Nucleotide-binding</keyword>
<dbReference type="Gene3D" id="1.10.287.130">
    <property type="match status" value="1"/>
</dbReference>
<comment type="catalytic activity">
    <reaction evidence="1">
        <text>ATP + protein L-histidine = ADP + protein N-phospho-L-histidine.</text>
        <dbReference type="EC" id="2.7.13.3"/>
    </reaction>
</comment>
<proteinExistence type="predicted"/>
<feature type="domain" description="Histidine kinase" evidence="11">
    <location>
        <begin position="213"/>
        <end position="429"/>
    </location>
</feature>
<dbReference type="RefSeq" id="WP_124738084.1">
    <property type="nucleotide sequence ID" value="NZ_CP034086.1"/>
</dbReference>
<dbReference type="CDD" id="cd00082">
    <property type="entry name" value="HisKA"/>
    <property type="match status" value="1"/>
</dbReference>
<dbReference type="InterPro" id="IPR004358">
    <property type="entry name" value="Sig_transdc_His_kin-like_C"/>
</dbReference>
<dbReference type="Proteomes" id="UP000273982">
    <property type="component" value="Chromosome"/>
</dbReference>
<feature type="transmembrane region" description="Helical" evidence="10">
    <location>
        <begin position="45"/>
        <end position="66"/>
    </location>
</feature>
<keyword evidence="6" id="KW-0808">Transferase</keyword>
<keyword evidence="5" id="KW-0597">Phosphoprotein</keyword>
<dbReference type="GO" id="GO:0000155">
    <property type="term" value="F:phosphorelay sensor kinase activity"/>
    <property type="evidence" value="ECO:0007669"/>
    <property type="project" value="InterPro"/>
</dbReference>
<protein>
    <recommendedName>
        <fullName evidence="3">histidine kinase</fullName>
        <ecNumber evidence="3">2.7.13.3</ecNumber>
    </recommendedName>
</protein>
<dbReference type="SMART" id="SM00388">
    <property type="entry name" value="HisKA"/>
    <property type="match status" value="1"/>
</dbReference>
<dbReference type="EMBL" id="CP034086">
    <property type="protein sequence ID" value="AZG76265.1"/>
    <property type="molecule type" value="Genomic_DNA"/>
</dbReference>
<dbReference type="SUPFAM" id="SSF55874">
    <property type="entry name" value="ATPase domain of HSP90 chaperone/DNA topoisomerase II/histidine kinase"/>
    <property type="match status" value="1"/>
</dbReference>
<dbReference type="PANTHER" id="PTHR44936:SF10">
    <property type="entry name" value="SENSOR PROTEIN RSTB"/>
    <property type="match status" value="1"/>
</dbReference>
<dbReference type="InterPro" id="IPR036097">
    <property type="entry name" value="HisK_dim/P_sf"/>
</dbReference>
<dbReference type="NCBIfam" id="NF033792">
    <property type="entry name" value="ActS_PrrB_HisK"/>
    <property type="match status" value="1"/>
</dbReference>
<feature type="transmembrane region" description="Helical" evidence="10">
    <location>
        <begin position="20"/>
        <end position="39"/>
    </location>
</feature>
<evidence type="ECO:0000259" key="11">
    <source>
        <dbReference type="PROSITE" id="PS50109"/>
    </source>
</evidence>
<feature type="transmembrane region" description="Helical" evidence="10">
    <location>
        <begin position="125"/>
        <end position="144"/>
    </location>
</feature>
<evidence type="ECO:0000256" key="6">
    <source>
        <dbReference type="ARBA" id="ARBA00022679"/>
    </source>
</evidence>
<dbReference type="EC" id="2.7.13.3" evidence="3"/>
<keyword evidence="10" id="KW-0472">Membrane</keyword>
<accession>A0A3G8M4M7</accession>
<evidence type="ECO:0000313" key="12">
    <source>
        <dbReference type="EMBL" id="AZG76265.1"/>
    </source>
</evidence>
<evidence type="ECO:0000256" key="1">
    <source>
        <dbReference type="ARBA" id="ARBA00000085"/>
    </source>
</evidence>
<evidence type="ECO:0000256" key="9">
    <source>
        <dbReference type="ARBA" id="ARBA00022840"/>
    </source>
</evidence>
<dbReference type="PANTHER" id="PTHR44936">
    <property type="entry name" value="SENSOR PROTEIN CREC"/>
    <property type="match status" value="1"/>
</dbReference>
<evidence type="ECO:0000256" key="4">
    <source>
        <dbReference type="ARBA" id="ARBA00022475"/>
    </source>
</evidence>
<keyword evidence="8 12" id="KW-0418">Kinase</keyword>
<dbReference type="SMART" id="SM00387">
    <property type="entry name" value="HATPase_c"/>
    <property type="match status" value="1"/>
</dbReference>
<dbReference type="Gene3D" id="3.30.565.10">
    <property type="entry name" value="Histidine kinase-like ATPase, C-terminal domain"/>
    <property type="match status" value="1"/>
</dbReference>
<dbReference type="InterPro" id="IPR003594">
    <property type="entry name" value="HATPase_dom"/>
</dbReference>
<keyword evidence="4" id="KW-1003">Cell membrane</keyword>
<dbReference type="AlphaFoldDB" id="A0A3G8M4M7"/>
<name>A0A3G8M4M7_9HYPH</name>
<dbReference type="GO" id="GO:0005524">
    <property type="term" value="F:ATP binding"/>
    <property type="evidence" value="ECO:0007669"/>
    <property type="project" value="UniProtKB-KW"/>
</dbReference>
<keyword evidence="9" id="KW-0067">ATP-binding</keyword>
<dbReference type="GO" id="GO:0005886">
    <property type="term" value="C:plasma membrane"/>
    <property type="evidence" value="ECO:0007669"/>
    <property type="project" value="UniProtKB-SubCell"/>
</dbReference>
<feature type="transmembrane region" description="Helical" evidence="10">
    <location>
        <begin position="156"/>
        <end position="178"/>
    </location>
</feature>
<dbReference type="InterPro" id="IPR005467">
    <property type="entry name" value="His_kinase_dom"/>
</dbReference>
<sequence length="444" mass="48112">MTTVDYDYDARRLRMETLLMLRWVAITGQAAACIGVYFILGFDFPVGLCFVFITASATLNIGMRFGTPRSFRLGDVEAAVLLGYDIIQLGFLLYLTGGLTNSFAMLFLTPVIISAVSLPSNLTLLLGIVMIAVATVLAVEYYPLPWYADEKLTFPLLYRTGVWAALALSAAFIGIYAARVSDEARLLADALAATELVLEREQHLSQLDGLAAAAAHELGTPLATITLIIKELQNALPENAPALRDDLALLAQETARCREILGKLASLGATDQSSVMNLLSIDTLIQEVVEPQREFGVEVEISKNGPSDPPVLARNPAILYGLGNLVENAMDFASSRVKIDAWWSSSYVTIAIQDDGPGYSPDILDRLGDPYLRGRPLERRTKNDAESGLGLGLFIAKTLLERSGATVETMNVSPPRTGAIAKVTWPRAALEPAAARPRLPQQDK</sequence>
<dbReference type="InterPro" id="IPR047770">
    <property type="entry name" value="RegB"/>
</dbReference>
<evidence type="ECO:0000256" key="2">
    <source>
        <dbReference type="ARBA" id="ARBA00004651"/>
    </source>
</evidence>
<organism evidence="12 13">
    <name type="scientific">Methylocystis rosea</name>
    <dbReference type="NCBI Taxonomy" id="173366"/>
    <lineage>
        <taxon>Bacteria</taxon>
        <taxon>Pseudomonadati</taxon>
        <taxon>Pseudomonadota</taxon>
        <taxon>Alphaproteobacteria</taxon>
        <taxon>Hyphomicrobiales</taxon>
        <taxon>Methylocystaceae</taxon>
        <taxon>Methylocystis</taxon>
    </lineage>
</organism>
<evidence type="ECO:0000313" key="13">
    <source>
        <dbReference type="Proteomes" id="UP000273982"/>
    </source>
</evidence>
<evidence type="ECO:0000256" key="5">
    <source>
        <dbReference type="ARBA" id="ARBA00022553"/>
    </source>
</evidence>
<evidence type="ECO:0000256" key="8">
    <source>
        <dbReference type="ARBA" id="ARBA00022777"/>
    </source>
</evidence>
<comment type="subcellular location">
    <subcellularLocation>
        <location evidence="2">Cell membrane</location>
        <topology evidence="2">Multi-pass membrane protein</topology>
    </subcellularLocation>
</comment>
<gene>
    <name evidence="12" type="ORF">EHO51_05710</name>
</gene>
<keyword evidence="10" id="KW-1133">Transmembrane helix</keyword>
<dbReference type="InterPro" id="IPR036890">
    <property type="entry name" value="HATPase_C_sf"/>
</dbReference>
<dbReference type="InterPro" id="IPR050980">
    <property type="entry name" value="2C_sensor_his_kinase"/>
</dbReference>
<dbReference type="KEGG" id="mros:EHO51_05710"/>
<dbReference type="PROSITE" id="PS50109">
    <property type="entry name" value="HIS_KIN"/>
    <property type="match status" value="1"/>
</dbReference>
<evidence type="ECO:0000256" key="7">
    <source>
        <dbReference type="ARBA" id="ARBA00022741"/>
    </source>
</evidence>